<dbReference type="Proteomes" id="UP000503447">
    <property type="component" value="Chromosome"/>
</dbReference>
<evidence type="ECO:0000259" key="5">
    <source>
        <dbReference type="Pfam" id="PF17863"/>
    </source>
</evidence>
<dbReference type="RefSeq" id="WP_171476240.1">
    <property type="nucleotide sequence ID" value="NZ_CP053452.2"/>
</dbReference>
<protein>
    <submittedName>
        <fullName evidence="6">MoxR-like ATPase in aerotolerance operon</fullName>
    </submittedName>
</protein>
<keyword evidence="2" id="KW-0067">ATP-binding</keyword>
<evidence type="ECO:0000313" key="7">
    <source>
        <dbReference type="Proteomes" id="UP000503447"/>
    </source>
</evidence>
<dbReference type="PANTHER" id="PTHR42759:SF1">
    <property type="entry name" value="MAGNESIUM-CHELATASE SUBUNIT CHLD"/>
    <property type="match status" value="1"/>
</dbReference>
<evidence type="ECO:0000256" key="1">
    <source>
        <dbReference type="ARBA" id="ARBA00022741"/>
    </source>
</evidence>
<accession>A0A6M5Z121</accession>
<dbReference type="FunFam" id="3.40.50.300:FF:000640">
    <property type="entry name" value="MoxR family ATPase"/>
    <property type="match status" value="1"/>
</dbReference>
<dbReference type="Pfam" id="PF17863">
    <property type="entry name" value="AAA_lid_2"/>
    <property type="match status" value="1"/>
</dbReference>
<dbReference type="InterPro" id="IPR050764">
    <property type="entry name" value="CbbQ/NirQ/NorQ/GpvN"/>
</dbReference>
<evidence type="ECO:0000313" key="6">
    <source>
        <dbReference type="EMBL" id="QJX00088.1"/>
    </source>
</evidence>
<sequence length="324" mass="35422">MTDPATFAHLRQKLDPFYRTVESVLIGQRKLIDGLLIGLLTDGHVLLEGVPGLAKTLAVRTVASALHLKFSRIQFTPDLLPADVIGTQIYNPRTGDFTVKQGPVFANVVLADEINRAPAKVQSALLEAMAERQVTIGESTLRLPRPFFVLATQNPIEQEGTYPLPEAQVDRFMLKVVIDYPSRADELAVLDRMGGLTASADIAPVLEAAELEELRRAADSVYVDAKVKEYMIDVIRATRKPADYGLDLSGLIQLGASTRAAIALLRASKAHAFLTGRGYVTPDDVKSAAPDVLRHRLVISFEAEAEDLRPESLVKQVLDRLPVP</sequence>
<dbReference type="PANTHER" id="PTHR42759">
    <property type="entry name" value="MOXR FAMILY PROTEIN"/>
    <property type="match status" value="1"/>
</dbReference>
<dbReference type="EMBL" id="CP053452">
    <property type="protein sequence ID" value="QJX00088.1"/>
    <property type="molecule type" value="Genomic_DNA"/>
</dbReference>
<keyword evidence="7" id="KW-1185">Reference proteome</keyword>
<evidence type="ECO:0000259" key="4">
    <source>
        <dbReference type="Pfam" id="PF07726"/>
    </source>
</evidence>
<dbReference type="Pfam" id="PF07726">
    <property type="entry name" value="AAA_3"/>
    <property type="match status" value="1"/>
</dbReference>
<proteinExistence type="inferred from homology"/>
<dbReference type="SUPFAM" id="SSF52540">
    <property type="entry name" value="P-loop containing nucleoside triphosphate hydrolases"/>
    <property type="match status" value="1"/>
</dbReference>
<dbReference type="KEGG" id="ftj:FTUN_7712"/>
<organism evidence="6 7">
    <name type="scientific">Frigoriglobus tundricola</name>
    <dbReference type="NCBI Taxonomy" id="2774151"/>
    <lineage>
        <taxon>Bacteria</taxon>
        <taxon>Pseudomonadati</taxon>
        <taxon>Planctomycetota</taxon>
        <taxon>Planctomycetia</taxon>
        <taxon>Gemmatales</taxon>
        <taxon>Gemmataceae</taxon>
        <taxon>Frigoriglobus</taxon>
    </lineage>
</organism>
<reference evidence="7" key="1">
    <citation type="submission" date="2020-05" db="EMBL/GenBank/DDBJ databases">
        <title>Frigoriglobus tundricola gen. nov., sp. nov., a psychrotolerant cellulolytic planctomycete of the family Gemmataceae with two divergent copies of 16S rRNA gene.</title>
        <authorList>
            <person name="Kulichevskaya I.S."/>
            <person name="Ivanova A.A."/>
            <person name="Naumoff D.G."/>
            <person name="Beletsky A.V."/>
            <person name="Rijpstra W.I.C."/>
            <person name="Sinninghe Damste J.S."/>
            <person name="Mardanov A.V."/>
            <person name="Ravin N.V."/>
            <person name="Dedysh S.N."/>
        </authorList>
    </citation>
    <scope>NUCLEOTIDE SEQUENCE [LARGE SCALE GENOMIC DNA]</scope>
    <source>
        <strain evidence="7">PL17</strain>
    </source>
</reference>
<gene>
    <name evidence="6" type="ORF">FTUN_7712</name>
</gene>
<dbReference type="PIRSF" id="PIRSF002849">
    <property type="entry name" value="AAA_ATPase_chaperone_MoxR_prd"/>
    <property type="match status" value="1"/>
</dbReference>
<dbReference type="GO" id="GO:0016887">
    <property type="term" value="F:ATP hydrolysis activity"/>
    <property type="evidence" value="ECO:0007669"/>
    <property type="project" value="InterPro"/>
</dbReference>
<dbReference type="InterPro" id="IPR041628">
    <property type="entry name" value="ChlI/MoxR_AAA_lid"/>
</dbReference>
<dbReference type="GO" id="GO:0005524">
    <property type="term" value="F:ATP binding"/>
    <property type="evidence" value="ECO:0007669"/>
    <property type="project" value="UniProtKB-KW"/>
</dbReference>
<name>A0A6M5Z121_9BACT</name>
<dbReference type="InterPro" id="IPR027417">
    <property type="entry name" value="P-loop_NTPase"/>
</dbReference>
<dbReference type="AlphaFoldDB" id="A0A6M5Z121"/>
<feature type="domain" description="ChlI/MoxR AAA lid" evidence="5">
    <location>
        <begin position="252"/>
        <end position="315"/>
    </location>
</feature>
<dbReference type="Gene3D" id="3.40.50.300">
    <property type="entry name" value="P-loop containing nucleotide triphosphate hydrolases"/>
    <property type="match status" value="1"/>
</dbReference>
<dbReference type="Gene3D" id="1.10.8.80">
    <property type="entry name" value="Magnesium chelatase subunit I, C-Terminal domain"/>
    <property type="match status" value="1"/>
</dbReference>
<feature type="domain" description="ATPase AAA-3" evidence="4">
    <location>
        <begin position="44"/>
        <end position="174"/>
    </location>
</feature>
<dbReference type="InterPro" id="IPR011703">
    <property type="entry name" value="ATPase_AAA-3"/>
</dbReference>
<evidence type="ECO:0000256" key="2">
    <source>
        <dbReference type="ARBA" id="ARBA00022840"/>
    </source>
</evidence>
<evidence type="ECO:0000256" key="3">
    <source>
        <dbReference type="ARBA" id="ARBA00061607"/>
    </source>
</evidence>
<keyword evidence="1" id="KW-0547">Nucleotide-binding</keyword>
<comment type="similarity">
    <text evidence="3">Belongs to the MoxR family.</text>
</comment>